<keyword evidence="3" id="KW-0472">Membrane</keyword>
<evidence type="ECO:0000313" key="8">
    <source>
        <dbReference type="EMBL" id="KAB1205549.1"/>
    </source>
</evidence>
<dbReference type="GO" id="GO:0016020">
    <property type="term" value="C:membrane"/>
    <property type="evidence" value="ECO:0007669"/>
    <property type="project" value="UniProtKB-SubCell"/>
</dbReference>
<accession>A0A6A1UYT2</accession>
<dbReference type="InterPro" id="IPR036869">
    <property type="entry name" value="J_dom_sf"/>
</dbReference>
<protein>
    <submittedName>
        <fullName evidence="8">Chaperone protein dnaJ 16</fullName>
    </submittedName>
</protein>
<evidence type="ECO:0000256" key="4">
    <source>
        <dbReference type="ARBA" id="ARBA00023186"/>
    </source>
</evidence>
<dbReference type="Pfam" id="PF00226">
    <property type="entry name" value="DnaJ"/>
    <property type="match status" value="1"/>
</dbReference>
<organism evidence="8 9">
    <name type="scientific">Morella rubra</name>
    <name type="common">Chinese bayberry</name>
    <dbReference type="NCBI Taxonomy" id="262757"/>
    <lineage>
        <taxon>Eukaryota</taxon>
        <taxon>Viridiplantae</taxon>
        <taxon>Streptophyta</taxon>
        <taxon>Embryophyta</taxon>
        <taxon>Tracheophyta</taxon>
        <taxon>Spermatophyta</taxon>
        <taxon>Magnoliopsida</taxon>
        <taxon>eudicotyledons</taxon>
        <taxon>Gunneridae</taxon>
        <taxon>Pentapetalae</taxon>
        <taxon>rosids</taxon>
        <taxon>fabids</taxon>
        <taxon>Fagales</taxon>
        <taxon>Myricaceae</taxon>
        <taxon>Morella</taxon>
    </lineage>
</organism>
<evidence type="ECO:0000313" key="9">
    <source>
        <dbReference type="Proteomes" id="UP000516437"/>
    </source>
</evidence>
<feature type="compositionally biased region" description="Polar residues" evidence="6">
    <location>
        <begin position="431"/>
        <end position="453"/>
    </location>
</feature>
<dbReference type="SMART" id="SM00271">
    <property type="entry name" value="DnaJ"/>
    <property type="match status" value="1"/>
</dbReference>
<dbReference type="PANTHER" id="PTHR44272">
    <property type="entry name" value="DNAJ DOMAIN (PROKARYOTIC HEAT SHOCK PROTEIN)"/>
    <property type="match status" value="1"/>
</dbReference>
<evidence type="ECO:0000256" key="6">
    <source>
        <dbReference type="SAM" id="MobiDB-lite"/>
    </source>
</evidence>
<evidence type="ECO:0000256" key="1">
    <source>
        <dbReference type="ARBA" id="ARBA00004370"/>
    </source>
</evidence>
<dbReference type="InterPro" id="IPR001623">
    <property type="entry name" value="DnaJ_domain"/>
</dbReference>
<comment type="subcellular location">
    <subcellularLocation>
        <location evidence="1">Membrane</location>
    </subcellularLocation>
</comment>
<reference evidence="8 9" key="1">
    <citation type="journal article" date="2019" name="Plant Biotechnol. J.">
        <title>The red bayberry genome and genetic basis of sex determination.</title>
        <authorList>
            <person name="Jia H.M."/>
            <person name="Jia H.J."/>
            <person name="Cai Q.L."/>
            <person name="Wang Y."/>
            <person name="Zhao H.B."/>
            <person name="Yang W.F."/>
            <person name="Wang G.Y."/>
            <person name="Li Y.H."/>
            <person name="Zhan D.L."/>
            <person name="Shen Y.T."/>
            <person name="Niu Q.F."/>
            <person name="Chang L."/>
            <person name="Qiu J."/>
            <person name="Zhao L."/>
            <person name="Xie H.B."/>
            <person name="Fu W.Y."/>
            <person name="Jin J."/>
            <person name="Li X.W."/>
            <person name="Jiao Y."/>
            <person name="Zhou C.C."/>
            <person name="Tu T."/>
            <person name="Chai C.Y."/>
            <person name="Gao J.L."/>
            <person name="Fan L.J."/>
            <person name="van de Weg E."/>
            <person name="Wang J.Y."/>
            <person name="Gao Z.S."/>
        </authorList>
    </citation>
    <scope>NUCLEOTIDE SEQUENCE [LARGE SCALE GENOMIC DNA]</scope>
    <source>
        <tissue evidence="8">Leaves</tissue>
    </source>
</reference>
<dbReference type="Proteomes" id="UP000516437">
    <property type="component" value="Chromosome 7"/>
</dbReference>
<keyword evidence="4" id="KW-0143">Chaperone</keyword>
<dbReference type="PRINTS" id="PR00625">
    <property type="entry name" value="JDOMAIN"/>
</dbReference>
<dbReference type="OrthoDB" id="10250354at2759"/>
<evidence type="ECO:0000256" key="5">
    <source>
        <dbReference type="SAM" id="Coils"/>
    </source>
</evidence>
<dbReference type="InterPro" id="IPR018253">
    <property type="entry name" value="DnaJ_domain_CS"/>
</dbReference>
<feature type="coiled-coil region" evidence="5">
    <location>
        <begin position="368"/>
        <end position="409"/>
    </location>
</feature>
<evidence type="ECO:0000256" key="3">
    <source>
        <dbReference type="ARBA" id="ARBA00023136"/>
    </source>
</evidence>
<dbReference type="SUPFAM" id="SSF46565">
    <property type="entry name" value="Chaperone J-domain"/>
    <property type="match status" value="1"/>
</dbReference>
<sequence length="494" mass="54649">MGTGSDMEGPSAPALRRDPYEVLCVSRDSTDQEIKTAYRKLALKYHPDKNAANPEASELFKEVAYSYSILSDPEKKRQYDSAGFEALEADGMDMEIDLSNLGTVNTMFAALFSKLGVPIKTTISANVLEEALNGTVTVRPLRIGTAVSGKVDKQSAHFFGVTINEQQAEAGVVVRVISTAQSKFKLLYFEQDVNGGYGLALQEQDVNGGYITVATYANTKTDTLVCSKDTFSLDIIWFVLALAMLLSFRELELSHIIFSAFMKRYSKVSIALRIIDILAWCQEDSEKSGKVTSAGMYFLHFQVYRMDSTVNALAMAKDPETAFFKRLEGLQPCEVSGLKAGTHIFAVYGDNFFKTATYTIEALCAKSYEDTTEKLKEIEAQILRKRNELRQFETEYRKALARFQEVTNRYTQEKQSVDDLLKQRDNIHSSFTVARVPNSSGSGTDLSNGSSSKIAGEDAKADSPGEDGSSDGKDKSGKKKWFNLNLKGSDKKLG</sequence>
<feature type="domain" description="J" evidence="7">
    <location>
        <begin position="18"/>
        <end position="83"/>
    </location>
</feature>
<dbReference type="PROSITE" id="PS50076">
    <property type="entry name" value="DNAJ_2"/>
    <property type="match status" value="1"/>
</dbReference>
<dbReference type="EMBL" id="RXIC02000025">
    <property type="protein sequence ID" value="KAB1205549.1"/>
    <property type="molecule type" value="Genomic_DNA"/>
</dbReference>
<keyword evidence="9" id="KW-1185">Reference proteome</keyword>
<dbReference type="FunFam" id="1.10.287.110:FF:000097">
    <property type="entry name" value="Chaperone protein dnaJ 16"/>
    <property type="match status" value="1"/>
</dbReference>
<dbReference type="CDD" id="cd06257">
    <property type="entry name" value="DnaJ"/>
    <property type="match status" value="1"/>
</dbReference>
<feature type="region of interest" description="Disordered" evidence="6">
    <location>
        <begin position="431"/>
        <end position="494"/>
    </location>
</feature>
<gene>
    <name evidence="8" type="ORF">CJ030_MR7G023689</name>
</gene>
<dbReference type="PROSITE" id="PS00636">
    <property type="entry name" value="DNAJ_1"/>
    <property type="match status" value="1"/>
</dbReference>
<proteinExistence type="predicted"/>
<dbReference type="InterPro" id="IPR052812">
    <property type="entry name" value="Plant_DnaJ_domain"/>
</dbReference>
<comment type="caution">
    <text evidence="8">The sequence shown here is derived from an EMBL/GenBank/DDBJ whole genome shotgun (WGS) entry which is preliminary data.</text>
</comment>
<dbReference type="PANTHER" id="PTHR44272:SF3">
    <property type="entry name" value="J DOMAIN-CONTAINING PROTEIN"/>
    <property type="match status" value="1"/>
</dbReference>
<dbReference type="Gene3D" id="1.10.287.110">
    <property type="entry name" value="DnaJ domain"/>
    <property type="match status" value="1"/>
</dbReference>
<evidence type="ECO:0000256" key="2">
    <source>
        <dbReference type="ARBA" id="ARBA00023054"/>
    </source>
</evidence>
<name>A0A6A1UYT2_9ROSI</name>
<dbReference type="AlphaFoldDB" id="A0A6A1UYT2"/>
<evidence type="ECO:0000259" key="7">
    <source>
        <dbReference type="PROSITE" id="PS50076"/>
    </source>
</evidence>
<keyword evidence="2 5" id="KW-0175">Coiled coil</keyword>